<name>E4N6H8_KITSK</name>
<sequence>MQGGEPYDPLTDRELAAARAARAKAGALAGELRTLMGERPSITWTGGGAVRVSVRVRDGRGWERAAAVLAVLARGDRFGHRKARGREYLWVEIGGAPVPDEEW</sequence>
<dbReference type="EMBL" id="AP010968">
    <property type="protein sequence ID" value="BAJ26809.1"/>
    <property type="molecule type" value="Genomic_DNA"/>
</dbReference>
<dbReference type="HOGENOM" id="CLU_2343017_0_0_11"/>
<accession>E4N6H8</accession>
<evidence type="ECO:0000313" key="2">
    <source>
        <dbReference type="Proteomes" id="UP000007076"/>
    </source>
</evidence>
<protein>
    <submittedName>
        <fullName evidence="1">Uncharacterized protein</fullName>
    </submittedName>
</protein>
<proteinExistence type="predicted"/>
<dbReference type="PATRIC" id="fig|452652.3.peg.964"/>
<evidence type="ECO:0000313" key="1">
    <source>
        <dbReference type="EMBL" id="BAJ26809.1"/>
    </source>
</evidence>
<dbReference type="AlphaFoldDB" id="E4N6H8"/>
<gene>
    <name evidence="1" type="ordered locus">KSE_09730</name>
</gene>
<organism evidence="1 2">
    <name type="scientific">Kitasatospora setae (strain ATCC 33774 / DSM 43861 / JCM 3304 / KCC A-0304 / NBRC 14216 / KM-6054)</name>
    <name type="common">Streptomyces setae</name>
    <dbReference type="NCBI Taxonomy" id="452652"/>
    <lineage>
        <taxon>Bacteria</taxon>
        <taxon>Bacillati</taxon>
        <taxon>Actinomycetota</taxon>
        <taxon>Actinomycetes</taxon>
        <taxon>Kitasatosporales</taxon>
        <taxon>Streptomycetaceae</taxon>
        <taxon>Kitasatospora</taxon>
    </lineage>
</organism>
<dbReference type="Proteomes" id="UP000007076">
    <property type="component" value="Chromosome"/>
</dbReference>
<dbReference type="KEGG" id="ksk:KSE_09730"/>
<keyword evidence="2" id="KW-1185">Reference proteome</keyword>
<reference evidence="1 2" key="1">
    <citation type="journal article" date="2010" name="DNA Res.">
        <title>Genome sequence of Kitasatospora setae NBRC 14216T: an evolutionary snapshot of the family Streptomycetaceae.</title>
        <authorList>
            <person name="Ichikawa N."/>
            <person name="Oguchi A."/>
            <person name="Ikeda H."/>
            <person name="Ishikawa J."/>
            <person name="Kitani S."/>
            <person name="Watanabe Y."/>
            <person name="Nakamura S."/>
            <person name="Katano Y."/>
            <person name="Kishi E."/>
            <person name="Sasagawa M."/>
            <person name="Ankai A."/>
            <person name="Fukui S."/>
            <person name="Hashimoto Y."/>
            <person name="Kamata S."/>
            <person name="Otoguro M."/>
            <person name="Tanikawa S."/>
            <person name="Nihira T."/>
            <person name="Horinouchi S."/>
            <person name="Ohnishi Y."/>
            <person name="Hayakawa M."/>
            <person name="Kuzuyama T."/>
            <person name="Arisawa A."/>
            <person name="Nomoto F."/>
            <person name="Miura H."/>
            <person name="Takahashi Y."/>
            <person name="Fujita N."/>
        </authorList>
    </citation>
    <scope>NUCLEOTIDE SEQUENCE [LARGE SCALE GENOMIC DNA]</scope>
    <source>
        <strain evidence="2">ATCC 33774 / DSM 43861 / JCM 3304 / KCC A-0304 / NBRC 14216 / KM-6054</strain>
    </source>
</reference>